<proteinExistence type="predicted"/>
<evidence type="ECO:0000259" key="7">
    <source>
        <dbReference type="PROSITE" id="PS51123"/>
    </source>
</evidence>
<dbReference type="PRINTS" id="PR01021">
    <property type="entry name" value="OMPADOMAIN"/>
</dbReference>
<reference evidence="8 9" key="1">
    <citation type="submission" date="2024-12" db="EMBL/GenBank/DDBJ databases">
        <authorList>
            <person name="Hu S."/>
        </authorList>
    </citation>
    <scope>NUCLEOTIDE SEQUENCE [LARGE SCALE GENOMIC DNA]</scope>
    <source>
        <strain evidence="8 9">P-25</strain>
    </source>
</reference>
<evidence type="ECO:0000313" key="8">
    <source>
        <dbReference type="EMBL" id="MFN0290766.1"/>
    </source>
</evidence>
<dbReference type="EMBL" id="SRMP02000005">
    <property type="protein sequence ID" value="MFN0290766.1"/>
    <property type="molecule type" value="Genomic_DNA"/>
</dbReference>
<dbReference type="InterPro" id="IPR006664">
    <property type="entry name" value="OMP_bac"/>
</dbReference>
<comment type="caution">
    <text evidence="8">The sequence shown here is derived from an EMBL/GenBank/DDBJ whole genome shotgun (WGS) entry which is preliminary data.</text>
</comment>
<comment type="subcellular location">
    <subcellularLocation>
        <location evidence="1">Cell outer membrane</location>
    </subcellularLocation>
</comment>
<gene>
    <name evidence="8" type="ORF">E5L68_005155</name>
</gene>
<evidence type="ECO:0000256" key="3">
    <source>
        <dbReference type="ARBA" id="ARBA00023237"/>
    </source>
</evidence>
<dbReference type="CDD" id="cd07185">
    <property type="entry name" value="OmpA_C-like"/>
    <property type="match status" value="1"/>
</dbReference>
<dbReference type="InterPro" id="IPR036737">
    <property type="entry name" value="OmpA-like_sf"/>
</dbReference>
<feature type="region of interest" description="Disordered" evidence="5">
    <location>
        <begin position="57"/>
        <end position="82"/>
    </location>
</feature>
<dbReference type="InterPro" id="IPR050330">
    <property type="entry name" value="Bact_OuterMem_StrucFunc"/>
</dbReference>
<evidence type="ECO:0000256" key="2">
    <source>
        <dbReference type="ARBA" id="ARBA00023136"/>
    </source>
</evidence>
<dbReference type="PROSITE" id="PS51123">
    <property type="entry name" value="OMPA_2"/>
    <property type="match status" value="1"/>
</dbReference>
<evidence type="ECO:0000256" key="6">
    <source>
        <dbReference type="SAM" id="SignalP"/>
    </source>
</evidence>
<dbReference type="InterPro" id="IPR006665">
    <property type="entry name" value="OmpA-like"/>
</dbReference>
<feature type="chain" id="PRO_5046324537" evidence="6">
    <location>
        <begin position="19"/>
        <end position="426"/>
    </location>
</feature>
<dbReference type="Gene3D" id="3.30.1330.60">
    <property type="entry name" value="OmpA-like domain"/>
    <property type="match status" value="1"/>
</dbReference>
<keyword evidence="6" id="KW-0732">Signal</keyword>
<evidence type="ECO:0000256" key="4">
    <source>
        <dbReference type="PROSITE-ProRule" id="PRU00473"/>
    </source>
</evidence>
<dbReference type="RefSeq" id="WP_138729984.1">
    <property type="nucleotide sequence ID" value="NZ_SRMP02000005.1"/>
</dbReference>
<keyword evidence="3" id="KW-0998">Cell outer membrane</keyword>
<organism evidence="8 9">
    <name type="scientific">Pedobacter helvus</name>
    <dbReference type="NCBI Taxonomy" id="2563444"/>
    <lineage>
        <taxon>Bacteria</taxon>
        <taxon>Pseudomonadati</taxon>
        <taxon>Bacteroidota</taxon>
        <taxon>Sphingobacteriia</taxon>
        <taxon>Sphingobacteriales</taxon>
        <taxon>Sphingobacteriaceae</taxon>
        <taxon>Pedobacter</taxon>
    </lineage>
</organism>
<evidence type="ECO:0000256" key="1">
    <source>
        <dbReference type="ARBA" id="ARBA00004442"/>
    </source>
</evidence>
<feature type="signal peptide" evidence="6">
    <location>
        <begin position="1"/>
        <end position="18"/>
    </location>
</feature>
<name>A0ABW9JFK6_9SPHI</name>
<dbReference type="SUPFAM" id="SSF103088">
    <property type="entry name" value="OmpA-like"/>
    <property type="match status" value="1"/>
</dbReference>
<dbReference type="Pfam" id="PF00691">
    <property type="entry name" value="OmpA"/>
    <property type="match status" value="1"/>
</dbReference>
<dbReference type="PANTHER" id="PTHR30329:SF21">
    <property type="entry name" value="LIPOPROTEIN YIAD-RELATED"/>
    <property type="match status" value="1"/>
</dbReference>
<protein>
    <submittedName>
        <fullName evidence="8">OmpA family protein</fullName>
    </submittedName>
</protein>
<feature type="domain" description="OmpA-like" evidence="7">
    <location>
        <begin position="311"/>
        <end position="426"/>
    </location>
</feature>
<evidence type="ECO:0000256" key="5">
    <source>
        <dbReference type="SAM" id="MobiDB-lite"/>
    </source>
</evidence>
<sequence length="426" mass="47025">MKKIFVFILLVSCNLAYAQFGGLANKLKQKAKEAVERQTDKTMDKIVGKGENKVDEKVDETLEGGKKKSKTKTELESGNDGAKESAKLPKAIFSVSSTFDFIPGEKIVATEDFAQDAKGDFPAKWNTNASGEVVTLGPTGSQKWLKLEKTGIHYPEFVGDLPENFTLEFDMYSNELSEMKSGLKVVFPISTGRNLKYDQHFSSEVQVGTDIHPINEQGTSWIGVIDQSGEQILSNELAINWKENAVNRISIWRQKSRFRMYINEVKVWDIPRAFVPNVKYSLLFATNLWSGNVYLSDLKLAYGLPDTRSKLITEGKFSTNGILFDVNADEIKASSAGILKEIAAVLNENPTVKVKIIGHTDTDGAAEANLQLSKRRAAAVAALLSKNYGVAADRMQTDGKGATQPVDNNQTAQGKANNRRVEFVKL</sequence>
<keyword evidence="9" id="KW-1185">Reference proteome</keyword>
<dbReference type="Proteomes" id="UP001517367">
    <property type="component" value="Unassembled WGS sequence"/>
</dbReference>
<accession>A0ABW9JFK6</accession>
<evidence type="ECO:0000313" key="9">
    <source>
        <dbReference type="Proteomes" id="UP001517367"/>
    </source>
</evidence>
<dbReference type="PANTHER" id="PTHR30329">
    <property type="entry name" value="STATOR ELEMENT OF FLAGELLAR MOTOR COMPLEX"/>
    <property type="match status" value="1"/>
</dbReference>
<keyword evidence="2 4" id="KW-0472">Membrane</keyword>